<organism evidence="9 10">
    <name type="scientific">Nocardia goodfellowii</name>
    <dbReference type="NCBI Taxonomy" id="882446"/>
    <lineage>
        <taxon>Bacteria</taxon>
        <taxon>Bacillati</taxon>
        <taxon>Actinomycetota</taxon>
        <taxon>Actinomycetes</taxon>
        <taxon>Mycobacteriales</taxon>
        <taxon>Nocardiaceae</taxon>
        <taxon>Nocardia</taxon>
    </lineage>
</organism>
<accession>A0ABS4Q682</accession>
<name>A0ABS4Q682_9NOCA</name>
<comment type="catalytic activity">
    <reaction evidence="1">
        <text>ATP + protein L-histidine = ADP + protein N-phospho-L-histidine.</text>
        <dbReference type="EC" id="2.7.13.3"/>
    </reaction>
</comment>
<evidence type="ECO:0000259" key="8">
    <source>
        <dbReference type="SMART" id="SM00387"/>
    </source>
</evidence>
<dbReference type="InterPro" id="IPR003594">
    <property type="entry name" value="HATPase_dom"/>
</dbReference>
<evidence type="ECO:0000256" key="3">
    <source>
        <dbReference type="ARBA" id="ARBA00022553"/>
    </source>
</evidence>
<keyword evidence="7" id="KW-0472">Membrane</keyword>
<dbReference type="Pfam" id="PF02518">
    <property type="entry name" value="HATPase_c"/>
    <property type="match status" value="1"/>
</dbReference>
<dbReference type="RefSeq" id="WP_307869381.1">
    <property type="nucleotide sequence ID" value="NZ_JAGGMR010000001.1"/>
</dbReference>
<keyword evidence="4" id="KW-0808">Transferase</keyword>
<keyword evidence="10" id="KW-1185">Reference proteome</keyword>
<keyword evidence="5" id="KW-0418">Kinase</keyword>
<reference evidence="9 10" key="1">
    <citation type="submission" date="2021-03" db="EMBL/GenBank/DDBJ databases">
        <title>Sequencing the genomes of 1000 actinobacteria strains.</title>
        <authorList>
            <person name="Klenk H.-P."/>
        </authorList>
    </citation>
    <scope>NUCLEOTIDE SEQUENCE [LARGE SCALE GENOMIC DNA]</scope>
    <source>
        <strain evidence="9 10">DSM 45516</strain>
    </source>
</reference>
<evidence type="ECO:0000256" key="1">
    <source>
        <dbReference type="ARBA" id="ARBA00000085"/>
    </source>
</evidence>
<evidence type="ECO:0000256" key="6">
    <source>
        <dbReference type="SAM" id="MobiDB-lite"/>
    </source>
</evidence>
<dbReference type="SMART" id="SM00387">
    <property type="entry name" value="HATPase_c"/>
    <property type="match status" value="1"/>
</dbReference>
<dbReference type="InterPro" id="IPR013587">
    <property type="entry name" value="Nitrate/nitrite_sensing"/>
</dbReference>
<keyword evidence="3" id="KW-0597">Phosphoprotein</keyword>
<proteinExistence type="predicted"/>
<dbReference type="Proteomes" id="UP001519325">
    <property type="component" value="Unassembled WGS sequence"/>
</dbReference>
<gene>
    <name evidence="9" type="ORF">BJ987_000103</name>
</gene>
<dbReference type="InterPro" id="IPR050428">
    <property type="entry name" value="TCS_sensor_his_kinase"/>
</dbReference>
<protein>
    <recommendedName>
        <fullName evidence="2">histidine kinase</fullName>
        <ecNumber evidence="2">2.7.13.3</ecNumber>
    </recommendedName>
</protein>
<evidence type="ECO:0000256" key="4">
    <source>
        <dbReference type="ARBA" id="ARBA00022679"/>
    </source>
</evidence>
<dbReference type="SUPFAM" id="SSF55874">
    <property type="entry name" value="ATPase domain of HSP90 chaperone/DNA topoisomerase II/histidine kinase"/>
    <property type="match status" value="1"/>
</dbReference>
<dbReference type="Pfam" id="PF08376">
    <property type="entry name" value="NIT"/>
    <property type="match status" value="1"/>
</dbReference>
<evidence type="ECO:0000313" key="9">
    <source>
        <dbReference type="EMBL" id="MBP2187202.1"/>
    </source>
</evidence>
<dbReference type="EMBL" id="JAGGMR010000001">
    <property type="protein sequence ID" value="MBP2187202.1"/>
    <property type="molecule type" value="Genomic_DNA"/>
</dbReference>
<sequence length="702" mass="74510">MIGSKFPRIRAPRTVGVRTRLLAIVLIPSLALLATGIGGAAYLVQSGRDANRFAELASGTTAPAIMMVEAFQEERRISLLHLAGDDSAAPNLPTARKQSDLALAAVAAQGEAVSELRPDLASNIDGYNELYKQLPTLRGGIDARAVPAPQAFAAYSQIIQVITLASLLAAEVAPDAGVAVELYKAVHALRAAEAISRTSSLGSVAVLTEFLAPETLAELSGYIGDGRGEVAYVGSVLTGVRLEQWKRITGGPEWQRVTAMEDALLQRGPQPAVDRRASDIELPMDVTEWQTAAGKVRTDLLQLWEDQSADAHVTATDSGNRISRNSILGGAAVFSLALLAFLAASLLANRFIGRMKRLRRDTLELADERLPETIRQLSGGQSVADSEVAELDYGTDEIGQVADAFNRAHGAAVAAAVAESQTRAGVNAVFLNIAHRSQVVVHRQLGLLDKAEREEEAPERLDLLFELDHLATRARRNAENLIILGGEQPGRRWRNPVPLIDVIRGAVAESQDYTRIHIGRLPDTQVTGNAVADVIHLLAELADNATAYSPPESRVEITGHLVGTGVALEISDQGLGMSAEELDQRNAVLADPPDFSVAALSGDARLGLFVVAKLAVRHGISVRLTDSDYGGIKAIVLIPIALTTPEMTAAPQGFHGLGGFTGGDAYAQPAGLTATPEPSSTVSERPGLPRRQRTTDTFPGSS</sequence>
<dbReference type="Gene3D" id="6.10.340.10">
    <property type="match status" value="1"/>
</dbReference>
<dbReference type="EC" id="2.7.13.3" evidence="2"/>
<evidence type="ECO:0000256" key="5">
    <source>
        <dbReference type="ARBA" id="ARBA00022777"/>
    </source>
</evidence>
<feature type="domain" description="Histidine kinase/HSP90-like ATPase" evidence="8">
    <location>
        <begin position="529"/>
        <end position="642"/>
    </location>
</feature>
<dbReference type="Gene3D" id="3.30.565.10">
    <property type="entry name" value="Histidine kinase-like ATPase, C-terminal domain"/>
    <property type="match status" value="1"/>
</dbReference>
<feature type="transmembrane region" description="Helical" evidence="7">
    <location>
        <begin position="327"/>
        <end position="352"/>
    </location>
</feature>
<dbReference type="InterPro" id="IPR036890">
    <property type="entry name" value="HATPase_C_sf"/>
</dbReference>
<evidence type="ECO:0000313" key="10">
    <source>
        <dbReference type="Proteomes" id="UP001519325"/>
    </source>
</evidence>
<feature type="region of interest" description="Disordered" evidence="6">
    <location>
        <begin position="665"/>
        <end position="702"/>
    </location>
</feature>
<keyword evidence="7" id="KW-1133">Transmembrane helix</keyword>
<keyword evidence="7" id="KW-0812">Transmembrane</keyword>
<comment type="caution">
    <text evidence="9">The sequence shown here is derived from an EMBL/GenBank/DDBJ whole genome shotgun (WGS) entry which is preliminary data.</text>
</comment>
<dbReference type="PANTHER" id="PTHR45436:SF5">
    <property type="entry name" value="SENSOR HISTIDINE KINASE TRCS"/>
    <property type="match status" value="1"/>
</dbReference>
<evidence type="ECO:0000256" key="7">
    <source>
        <dbReference type="SAM" id="Phobius"/>
    </source>
</evidence>
<dbReference type="PANTHER" id="PTHR45436">
    <property type="entry name" value="SENSOR HISTIDINE KINASE YKOH"/>
    <property type="match status" value="1"/>
</dbReference>
<evidence type="ECO:0000256" key="2">
    <source>
        <dbReference type="ARBA" id="ARBA00012438"/>
    </source>
</evidence>
<feature type="transmembrane region" description="Helical" evidence="7">
    <location>
        <begin position="21"/>
        <end position="44"/>
    </location>
</feature>